<proteinExistence type="predicted"/>
<name>A0A077WHK5_9FUNG</name>
<feature type="compositionally biased region" description="Polar residues" evidence="1">
    <location>
        <begin position="174"/>
        <end position="183"/>
    </location>
</feature>
<feature type="compositionally biased region" description="Polar residues" evidence="1">
    <location>
        <begin position="117"/>
        <end position="131"/>
    </location>
</feature>
<accession>A0A077WHK5</accession>
<gene>
    <name evidence="2" type="ORF">LRAMOSA09001</name>
</gene>
<evidence type="ECO:0000313" key="2">
    <source>
        <dbReference type="EMBL" id="CDS06473.1"/>
    </source>
</evidence>
<protein>
    <submittedName>
        <fullName evidence="2">Uncharacterized protein</fullName>
    </submittedName>
</protein>
<feature type="compositionally biased region" description="Polar residues" evidence="1">
    <location>
        <begin position="225"/>
        <end position="234"/>
    </location>
</feature>
<sequence>MSIWTAETGPNGVTAEQVLLGWLKQPGNIERYAQATGVDKNTGKGESKTDVVREIPLLLERAGFVDGVSTRSILTKLGHWSKRYQQAHKLHQSGASESAVEEAFPYYYDLVDRVATEPNSPSSPSHQIATQSIEMSREPEMSPEPSALEEEPSFSSETIGKDTMQEQEYPVSHPTMTQQQQEQEYAVSHPTMTPQQQQQQQQEEVPTVSDDDDSSNTPELAPAQYQPTDEQPTYQNDHFQDALHLLELHCQQMNHILDRDERQLHQLVDRILDRNEAQLNRVMDQYQGILNEILRSQRS</sequence>
<reference evidence="2" key="1">
    <citation type="journal article" date="2014" name="Genome Announc.">
        <title>De novo whole-genome sequence and genome annotation of Lichtheimia ramosa.</title>
        <authorList>
            <person name="Linde J."/>
            <person name="Schwartze V."/>
            <person name="Binder U."/>
            <person name="Lass-Florl C."/>
            <person name="Voigt K."/>
            <person name="Horn F."/>
        </authorList>
    </citation>
    <scope>NUCLEOTIDE SEQUENCE</scope>
    <source>
        <strain evidence="2">JMRC FSU:6197</strain>
    </source>
</reference>
<dbReference type="EMBL" id="LK023320">
    <property type="protein sequence ID" value="CDS06473.1"/>
    <property type="molecule type" value="Genomic_DNA"/>
</dbReference>
<dbReference type="PANTHER" id="PTHR33324:SF2">
    <property type="entry name" value="MYB_SANT-LIKE DNA-BINDING DOMAIN-CONTAINING PROTEIN"/>
    <property type="match status" value="1"/>
</dbReference>
<evidence type="ECO:0000256" key="1">
    <source>
        <dbReference type="SAM" id="MobiDB-lite"/>
    </source>
</evidence>
<organism evidence="2">
    <name type="scientific">Lichtheimia ramosa</name>
    <dbReference type="NCBI Taxonomy" id="688394"/>
    <lineage>
        <taxon>Eukaryota</taxon>
        <taxon>Fungi</taxon>
        <taxon>Fungi incertae sedis</taxon>
        <taxon>Mucoromycota</taxon>
        <taxon>Mucoromycotina</taxon>
        <taxon>Mucoromycetes</taxon>
        <taxon>Mucorales</taxon>
        <taxon>Lichtheimiaceae</taxon>
        <taxon>Lichtheimia</taxon>
    </lineage>
</organism>
<dbReference type="AlphaFoldDB" id="A0A077WHK5"/>
<feature type="region of interest" description="Disordered" evidence="1">
    <location>
        <begin position="170"/>
        <end position="234"/>
    </location>
</feature>
<dbReference type="PANTHER" id="PTHR33324">
    <property type="entry name" value="EXPRESSED PROTEIN"/>
    <property type="match status" value="1"/>
</dbReference>
<feature type="region of interest" description="Disordered" evidence="1">
    <location>
        <begin position="115"/>
        <end position="156"/>
    </location>
</feature>